<feature type="non-terminal residue" evidence="1">
    <location>
        <position position="236"/>
    </location>
</feature>
<proteinExistence type="predicted"/>
<comment type="caution">
    <text evidence="1">The sequence shown here is derived from an EMBL/GenBank/DDBJ whole genome shotgun (WGS) entry which is preliminary data.</text>
</comment>
<accession>X1PUV6</accession>
<dbReference type="AlphaFoldDB" id="X1PUV6"/>
<protein>
    <recommendedName>
        <fullName evidence="2">DNA-directed DNA polymerase</fullName>
    </recommendedName>
</protein>
<dbReference type="EMBL" id="BARW01004103">
    <property type="protein sequence ID" value="GAI59982.1"/>
    <property type="molecule type" value="Genomic_DNA"/>
</dbReference>
<name>X1PUV6_9ZZZZ</name>
<sequence length="236" mass="28915">MPQYLHFVDVETRREWVSRKVRRQVLWYGEHCYIRRATSDRKAQVHWYKFTTPDEFWDVMLAWTRPKTRHYLIAHNLKADARALHFVAHLSKRGWTLKQLWDRNNVRLFRWTKGKATLMIADNMNWFNNTIEEIGEWVGVEKIQIDWDNPDQDAVKRRCHNDVLTMIKEFEWWLKTIQERDWGNFGITATKQAWNMYLHRFYQGHIYLHKGYRLCKLERAALKGARCDIQRMGRWF</sequence>
<organism evidence="1">
    <name type="scientific">marine sediment metagenome</name>
    <dbReference type="NCBI Taxonomy" id="412755"/>
    <lineage>
        <taxon>unclassified sequences</taxon>
        <taxon>metagenomes</taxon>
        <taxon>ecological metagenomes</taxon>
    </lineage>
</organism>
<evidence type="ECO:0008006" key="2">
    <source>
        <dbReference type="Google" id="ProtNLM"/>
    </source>
</evidence>
<evidence type="ECO:0000313" key="1">
    <source>
        <dbReference type="EMBL" id="GAI59982.1"/>
    </source>
</evidence>
<reference evidence="1" key="1">
    <citation type="journal article" date="2014" name="Front. Microbiol.">
        <title>High frequency of phylogenetically diverse reductive dehalogenase-homologous genes in deep subseafloor sedimentary metagenomes.</title>
        <authorList>
            <person name="Kawai M."/>
            <person name="Futagami T."/>
            <person name="Toyoda A."/>
            <person name="Takaki Y."/>
            <person name="Nishi S."/>
            <person name="Hori S."/>
            <person name="Arai W."/>
            <person name="Tsubouchi T."/>
            <person name="Morono Y."/>
            <person name="Uchiyama I."/>
            <person name="Ito T."/>
            <person name="Fujiyama A."/>
            <person name="Inagaki F."/>
            <person name="Takami H."/>
        </authorList>
    </citation>
    <scope>NUCLEOTIDE SEQUENCE</scope>
    <source>
        <strain evidence="1">Expedition CK06-06</strain>
    </source>
</reference>
<gene>
    <name evidence="1" type="ORF">S12H4_09886</name>
</gene>